<dbReference type="EMBL" id="BAABHA010000004">
    <property type="protein sequence ID" value="GAA4382015.1"/>
    <property type="molecule type" value="Genomic_DNA"/>
</dbReference>
<gene>
    <name evidence="8" type="ORF">GCM10023186_21970</name>
</gene>
<dbReference type="InterPro" id="IPR011010">
    <property type="entry name" value="DNA_brk_join_enz"/>
</dbReference>
<dbReference type="InterPro" id="IPR025269">
    <property type="entry name" value="SAM-like_dom"/>
</dbReference>
<evidence type="ECO:0000313" key="8">
    <source>
        <dbReference type="EMBL" id="GAA4382015.1"/>
    </source>
</evidence>
<dbReference type="InterPro" id="IPR044068">
    <property type="entry name" value="CB"/>
</dbReference>
<feature type="domain" description="Tyr recombinase" evidence="6">
    <location>
        <begin position="213"/>
        <end position="412"/>
    </location>
</feature>
<comment type="similarity">
    <text evidence="1">Belongs to the 'phage' integrase family.</text>
</comment>
<keyword evidence="4" id="KW-0233">DNA recombination</keyword>
<dbReference type="InterPro" id="IPR013762">
    <property type="entry name" value="Integrase-like_cat_sf"/>
</dbReference>
<dbReference type="PROSITE" id="PS51898">
    <property type="entry name" value="TYR_RECOMBINASE"/>
    <property type="match status" value="1"/>
</dbReference>
<dbReference type="RefSeq" id="WP_345224123.1">
    <property type="nucleotide sequence ID" value="NZ_BAABHA010000004.1"/>
</dbReference>
<dbReference type="PANTHER" id="PTHR30349:SF64">
    <property type="entry name" value="PROPHAGE INTEGRASE INTD-RELATED"/>
    <property type="match status" value="1"/>
</dbReference>
<dbReference type="InterPro" id="IPR050090">
    <property type="entry name" value="Tyrosine_recombinase_XerCD"/>
</dbReference>
<evidence type="ECO:0000256" key="5">
    <source>
        <dbReference type="PROSITE-ProRule" id="PRU01248"/>
    </source>
</evidence>
<accession>A0ABP8IZW1</accession>
<proteinExistence type="inferred from homology"/>
<dbReference type="InterPro" id="IPR010998">
    <property type="entry name" value="Integrase_recombinase_N"/>
</dbReference>
<dbReference type="Pfam" id="PF00589">
    <property type="entry name" value="Phage_integrase"/>
    <property type="match status" value="1"/>
</dbReference>
<dbReference type="PANTHER" id="PTHR30349">
    <property type="entry name" value="PHAGE INTEGRASE-RELATED"/>
    <property type="match status" value="1"/>
</dbReference>
<evidence type="ECO:0000313" key="9">
    <source>
        <dbReference type="Proteomes" id="UP001500454"/>
    </source>
</evidence>
<evidence type="ECO:0000259" key="7">
    <source>
        <dbReference type="PROSITE" id="PS51900"/>
    </source>
</evidence>
<dbReference type="Pfam" id="PF17293">
    <property type="entry name" value="Arm-DNA-bind_5"/>
    <property type="match status" value="1"/>
</dbReference>
<keyword evidence="9" id="KW-1185">Reference proteome</keyword>
<dbReference type="Proteomes" id="UP001500454">
    <property type="component" value="Unassembled WGS sequence"/>
</dbReference>
<keyword evidence="3 5" id="KW-0238">DNA-binding</keyword>
<evidence type="ECO:0000256" key="3">
    <source>
        <dbReference type="ARBA" id="ARBA00023125"/>
    </source>
</evidence>
<dbReference type="Pfam" id="PF13102">
    <property type="entry name" value="Phage_int_SAM_5"/>
    <property type="match status" value="1"/>
</dbReference>
<sequence>MTVKFVLREDKKDQNGQVPVFVVATFEGLRLRCFTREKCLPKEWNADKQRFRKGKEGFEEANDVLVAIAERLQKRYRDLRTAGTPPTLALLREVVNPAAIKPEQSMAEAMTAYIEVLRGRGYAFNTLRHYGTARNHLAAFLSSGRRKKISVAEYDGATHDEFVKYLRTTCGLGANGIYTVLKDVKTFLRHAQDERKQNLGLELKRVEVRYADQAKTYLTGADLTALAAVKLPKTLEPARDVFLFCCYTGLRYSDVASLHGGNLHCLGANGDGDRVLRLVQTKTRATVSIYLSRLAAEILDRYAKPERAGEGAKLLPVLANQPMNRYLKKITQLAGLTRLVEVVSTVGGRVVKEAVPLHELVTMHTARHTFAVQSLLRGMPVAVLQRVMGHAKIQNTMKYAQVVEELQHQAMRAAWDVPATPPSEAAPEGAVCSVMTAA</sequence>
<dbReference type="Gene3D" id="1.10.150.130">
    <property type="match status" value="1"/>
</dbReference>
<feature type="domain" description="Core-binding (CB)" evidence="7">
    <location>
        <begin position="104"/>
        <end position="192"/>
    </location>
</feature>
<comment type="caution">
    <text evidence="8">The sequence shown here is derived from an EMBL/GenBank/DDBJ whole genome shotgun (WGS) entry which is preliminary data.</text>
</comment>
<dbReference type="Gene3D" id="1.10.443.10">
    <property type="entry name" value="Intergrase catalytic core"/>
    <property type="match status" value="1"/>
</dbReference>
<organism evidence="8 9">
    <name type="scientific">Hymenobacter koreensis</name>
    <dbReference type="NCBI Taxonomy" id="1084523"/>
    <lineage>
        <taxon>Bacteria</taxon>
        <taxon>Pseudomonadati</taxon>
        <taxon>Bacteroidota</taxon>
        <taxon>Cytophagia</taxon>
        <taxon>Cytophagales</taxon>
        <taxon>Hymenobacteraceae</taxon>
        <taxon>Hymenobacter</taxon>
    </lineage>
</organism>
<evidence type="ECO:0000256" key="4">
    <source>
        <dbReference type="ARBA" id="ARBA00023172"/>
    </source>
</evidence>
<dbReference type="InterPro" id="IPR002104">
    <property type="entry name" value="Integrase_catalytic"/>
</dbReference>
<dbReference type="SUPFAM" id="SSF56349">
    <property type="entry name" value="DNA breaking-rejoining enzymes"/>
    <property type="match status" value="1"/>
</dbReference>
<evidence type="ECO:0000256" key="1">
    <source>
        <dbReference type="ARBA" id="ARBA00008857"/>
    </source>
</evidence>
<name>A0ABP8IZW1_9BACT</name>
<dbReference type="InterPro" id="IPR035386">
    <property type="entry name" value="Arm-DNA-bind_5"/>
</dbReference>
<dbReference type="CDD" id="cd01185">
    <property type="entry name" value="INTN1_C_like"/>
    <property type="match status" value="1"/>
</dbReference>
<keyword evidence="2" id="KW-0229">DNA integration</keyword>
<reference evidence="9" key="1">
    <citation type="journal article" date="2019" name="Int. J. Syst. Evol. Microbiol.">
        <title>The Global Catalogue of Microorganisms (GCM) 10K type strain sequencing project: providing services to taxonomists for standard genome sequencing and annotation.</title>
        <authorList>
            <consortium name="The Broad Institute Genomics Platform"/>
            <consortium name="The Broad Institute Genome Sequencing Center for Infectious Disease"/>
            <person name="Wu L."/>
            <person name="Ma J."/>
        </authorList>
    </citation>
    <scope>NUCLEOTIDE SEQUENCE [LARGE SCALE GENOMIC DNA]</scope>
    <source>
        <strain evidence="9">JCM 17924</strain>
    </source>
</reference>
<evidence type="ECO:0000256" key="2">
    <source>
        <dbReference type="ARBA" id="ARBA00022908"/>
    </source>
</evidence>
<evidence type="ECO:0000259" key="6">
    <source>
        <dbReference type="PROSITE" id="PS51898"/>
    </source>
</evidence>
<dbReference type="PROSITE" id="PS51900">
    <property type="entry name" value="CB"/>
    <property type="match status" value="1"/>
</dbReference>
<protein>
    <submittedName>
        <fullName evidence="8">Site-specific integrase</fullName>
    </submittedName>
</protein>